<dbReference type="KEGG" id="kqi:F1D05_29385"/>
<feature type="domain" description="FAD-binding" evidence="2">
    <location>
        <begin position="5"/>
        <end position="156"/>
    </location>
</feature>
<keyword evidence="4" id="KW-1185">Reference proteome</keyword>
<evidence type="ECO:0000259" key="2">
    <source>
        <dbReference type="Pfam" id="PF01494"/>
    </source>
</evidence>
<feature type="region of interest" description="Disordered" evidence="1">
    <location>
        <begin position="163"/>
        <end position="185"/>
    </location>
</feature>
<dbReference type="GO" id="GO:0071949">
    <property type="term" value="F:FAD binding"/>
    <property type="evidence" value="ECO:0007669"/>
    <property type="project" value="InterPro"/>
</dbReference>
<dbReference type="Pfam" id="PF01494">
    <property type="entry name" value="FAD_binding_3"/>
    <property type="match status" value="1"/>
</dbReference>
<organism evidence="3 4">
    <name type="scientific">Kribbella qitaiheensis</name>
    <dbReference type="NCBI Taxonomy" id="1544730"/>
    <lineage>
        <taxon>Bacteria</taxon>
        <taxon>Bacillati</taxon>
        <taxon>Actinomycetota</taxon>
        <taxon>Actinomycetes</taxon>
        <taxon>Propionibacteriales</taxon>
        <taxon>Kribbellaceae</taxon>
        <taxon>Kribbella</taxon>
    </lineage>
</organism>
<evidence type="ECO:0000313" key="3">
    <source>
        <dbReference type="EMBL" id="QNE23223.1"/>
    </source>
</evidence>
<dbReference type="GO" id="GO:0016829">
    <property type="term" value="F:lyase activity"/>
    <property type="evidence" value="ECO:0007669"/>
    <property type="project" value="UniProtKB-KW"/>
</dbReference>
<feature type="compositionally biased region" description="Basic and acidic residues" evidence="1">
    <location>
        <begin position="176"/>
        <end position="185"/>
    </location>
</feature>
<feature type="compositionally biased region" description="Low complexity" evidence="1">
    <location>
        <begin position="163"/>
        <end position="174"/>
    </location>
</feature>
<accession>A0A7G6XAF8</accession>
<keyword evidence="3" id="KW-0456">Lyase</keyword>
<evidence type="ECO:0000313" key="4">
    <source>
        <dbReference type="Proteomes" id="UP000515563"/>
    </source>
</evidence>
<gene>
    <name evidence="3" type="ORF">F1D05_29385</name>
</gene>
<reference evidence="4" key="1">
    <citation type="submission" date="2019-09" db="EMBL/GenBank/DDBJ databases">
        <title>Antimicrobial potential of Antarctic Bacteria.</title>
        <authorList>
            <person name="Benaud N."/>
            <person name="Edwards R.J."/>
            <person name="Ferrari B.C."/>
        </authorList>
    </citation>
    <scope>NUCLEOTIDE SEQUENCE [LARGE SCALE GENOMIC DNA]</scope>
    <source>
        <strain evidence="4">SPB151</strain>
    </source>
</reference>
<dbReference type="Gene3D" id="3.50.50.60">
    <property type="entry name" value="FAD/NAD(P)-binding domain"/>
    <property type="match status" value="2"/>
</dbReference>
<dbReference type="PANTHER" id="PTHR42685:SF22">
    <property type="entry name" value="CONDITIONED MEDIUM FACTOR RECEPTOR 1"/>
    <property type="match status" value="1"/>
</dbReference>
<dbReference type="InterPro" id="IPR002938">
    <property type="entry name" value="FAD-bd"/>
</dbReference>
<evidence type="ECO:0000256" key="1">
    <source>
        <dbReference type="SAM" id="MobiDB-lite"/>
    </source>
</evidence>
<dbReference type="SUPFAM" id="SSF51905">
    <property type="entry name" value="FAD/NAD(P)-binding domain"/>
    <property type="match status" value="1"/>
</dbReference>
<reference evidence="3 4" key="2">
    <citation type="journal article" date="2020" name="Microbiol. Resour. Announc.">
        <title>Antarctic desert soil bacteria exhibit high novel natural product potential, evaluated through long-read genome sequencing and comparative genomics.</title>
        <authorList>
            <person name="Benaud N."/>
            <person name="Edwards R.J."/>
            <person name="Amos T.G."/>
            <person name="D'Agostino P.M."/>
            <person name="Gutierrez-Chavez C."/>
            <person name="Montgomery K."/>
            <person name="Nicetic I."/>
            <person name="Ferrari B.C."/>
        </authorList>
    </citation>
    <scope>NUCLEOTIDE SEQUENCE [LARGE SCALE GENOMIC DNA]</scope>
    <source>
        <strain evidence="3 4">SPB151</strain>
    </source>
</reference>
<dbReference type="PANTHER" id="PTHR42685">
    <property type="entry name" value="GERANYLGERANYL DIPHOSPHATE REDUCTASE"/>
    <property type="match status" value="1"/>
</dbReference>
<dbReference type="InterPro" id="IPR036188">
    <property type="entry name" value="FAD/NAD-bd_sf"/>
</dbReference>
<dbReference type="AlphaFoldDB" id="A0A7G6XAF8"/>
<dbReference type="Proteomes" id="UP000515563">
    <property type="component" value="Chromosome"/>
</dbReference>
<sequence length="444" mass="47057">MVWDLVVVGAGPAGTATALGALAADPSLSVLLVDRHDFPRDKPCGDGIAPQVLDLLESVGVTGLLDDRTPVRRLALRRGELEVARDMARPAWVVPRKVFDQRLVEAAQAAGAHLVRHRVKSIDVRRDSVQVDHLAGAIVVGADGANSVVRRAIGERDHVAGNSALASSSAPSSSDEVGRDGSAERRWRAPGEWPFFDRTAGRPVALAIRGYAPTPPERAARQEIVFGLGRQPSYAWSFDRGDGLSNVGYGEQLISSRPHPTRAELLERLEELLPGASADGGDWRGHHLPLSSWSWRPRNGRVLLAGDAAGLINPMTGEGIYYAIASGLLAGQAAAAAIRSGNAGRGGELLGSATGRWSGRTRAVTVVDAGAAYRRTAGRLLGSHLRHTALTALLCRSGWVLDRGIRASAADQGVFDDLVEIGLANGRITPQLVRGLLKPFAGWP</sequence>
<dbReference type="InterPro" id="IPR050407">
    <property type="entry name" value="Geranylgeranyl_reductase"/>
</dbReference>
<dbReference type="PRINTS" id="PR00420">
    <property type="entry name" value="RNGMNOXGNASE"/>
</dbReference>
<dbReference type="EMBL" id="CP043661">
    <property type="protein sequence ID" value="QNE23223.1"/>
    <property type="molecule type" value="Genomic_DNA"/>
</dbReference>
<proteinExistence type="predicted"/>
<name>A0A7G6XAF8_9ACTN</name>
<protein>
    <submittedName>
        <fullName evidence="3">Hyaluronate lyase</fullName>
    </submittedName>
</protein>